<evidence type="ECO:0000313" key="3">
    <source>
        <dbReference type="Proteomes" id="UP000036958"/>
    </source>
</evidence>
<proteinExistence type="predicted"/>
<dbReference type="PANTHER" id="PTHR47354">
    <property type="entry name" value="NADH OXIDOREDUCTASE HCR"/>
    <property type="match status" value="1"/>
</dbReference>
<comment type="caution">
    <text evidence="2">The sequence shown here is derived from an EMBL/GenBank/DDBJ whole genome shotgun (WGS) entry which is preliminary data.</text>
</comment>
<evidence type="ECO:0000313" key="2">
    <source>
        <dbReference type="EMBL" id="KOH43999.1"/>
    </source>
</evidence>
<keyword evidence="3" id="KW-1185">Reference proteome</keyword>
<accession>A0A0L8V6C8</accession>
<dbReference type="PROSITE" id="PS51384">
    <property type="entry name" value="FAD_FR"/>
    <property type="match status" value="1"/>
</dbReference>
<dbReference type="InterPro" id="IPR001433">
    <property type="entry name" value="OxRdtase_FAD/NAD-bd"/>
</dbReference>
<dbReference type="InterPro" id="IPR050415">
    <property type="entry name" value="MRET"/>
</dbReference>
<dbReference type="RefSeq" id="WP_053185198.1">
    <property type="nucleotide sequence ID" value="NZ_LGIA01000173.1"/>
</dbReference>
<gene>
    <name evidence="2" type="ORF">NC99_32150</name>
</gene>
<dbReference type="InterPro" id="IPR017927">
    <property type="entry name" value="FAD-bd_FR_type"/>
</dbReference>
<dbReference type="CDD" id="cd00322">
    <property type="entry name" value="FNR_like"/>
    <property type="match status" value="1"/>
</dbReference>
<evidence type="ECO:0000259" key="1">
    <source>
        <dbReference type="PROSITE" id="PS51384"/>
    </source>
</evidence>
<dbReference type="Proteomes" id="UP000036958">
    <property type="component" value="Unassembled WGS sequence"/>
</dbReference>
<reference evidence="3" key="1">
    <citation type="submission" date="2015-07" db="EMBL/GenBank/DDBJ databases">
        <title>Genome sequencing of Sunxiuqinia dokdonensis strain SK.</title>
        <authorList>
            <person name="Ahn S."/>
            <person name="Kim B.-C."/>
        </authorList>
    </citation>
    <scope>NUCLEOTIDE SEQUENCE [LARGE SCALE GENOMIC DNA]</scope>
    <source>
        <strain evidence="3">SK</strain>
    </source>
</reference>
<dbReference type="STRING" id="1409788.NC99_32150"/>
<protein>
    <submittedName>
        <fullName evidence="2">Oxidoreductase</fullName>
    </submittedName>
</protein>
<dbReference type="OrthoDB" id="9789468at2"/>
<dbReference type="Gene3D" id="2.40.30.10">
    <property type="entry name" value="Translation factors"/>
    <property type="match status" value="1"/>
</dbReference>
<organism evidence="2 3">
    <name type="scientific">Sunxiuqinia dokdonensis</name>
    <dbReference type="NCBI Taxonomy" id="1409788"/>
    <lineage>
        <taxon>Bacteria</taxon>
        <taxon>Pseudomonadati</taxon>
        <taxon>Bacteroidota</taxon>
        <taxon>Bacteroidia</taxon>
        <taxon>Marinilabiliales</taxon>
        <taxon>Prolixibacteraceae</taxon>
        <taxon>Sunxiuqinia</taxon>
    </lineage>
</organism>
<dbReference type="GO" id="GO:0016491">
    <property type="term" value="F:oxidoreductase activity"/>
    <property type="evidence" value="ECO:0007669"/>
    <property type="project" value="InterPro"/>
</dbReference>
<dbReference type="PANTHER" id="PTHR47354:SF5">
    <property type="entry name" value="PROTEIN RFBI"/>
    <property type="match status" value="1"/>
</dbReference>
<dbReference type="InterPro" id="IPR039261">
    <property type="entry name" value="FNR_nucleotide-bd"/>
</dbReference>
<dbReference type="SUPFAM" id="SSF52343">
    <property type="entry name" value="Ferredoxin reductase-like, C-terminal NADP-linked domain"/>
    <property type="match status" value="1"/>
</dbReference>
<feature type="domain" description="FAD-binding FR-type" evidence="1">
    <location>
        <begin position="12"/>
        <end position="107"/>
    </location>
</feature>
<dbReference type="InterPro" id="IPR017938">
    <property type="entry name" value="Riboflavin_synthase-like_b-brl"/>
</dbReference>
<sequence>MPKTKAQSPKEVQLYEETILQNEEISPGVFLLSYKRADDFIPGQVVRIAVDRLQPPRIYSICSGNHEKEIRVLFNIKEDGYLTPKLATRIPGDKLLVSKPYGGFLGTPKPAWWIATGTGIAPFYSMFQSGQFENKKLIHGARHLNQFYFENELDWAMGRNYVRCCSQEQSCDVFPGRVTDYLNSVDDLPKDQLYYLCGKALMVVEVRDLLISRSIPYENILAEIYF</sequence>
<dbReference type="EMBL" id="LGIA01000173">
    <property type="protein sequence ID" value="KOH43999.1"/>
    <property type="molecule type" value="Genomic_DNA"/>
</dbReference>
<dbReference type="AlphaFoldDB" id="A0A0L8V6C8"/>
<dbReference type="SUPFAM" id="SSF63380">
    <property type="entry name" value="Riboflavin synthase domain-like"/>
    <property type="match status" value="1"/>
</dbReference>
<name>A0A0L8V6C8_9BACT</name>
<dbReference type="Pfam" id="PF00175">
    <property type="entry name" value="NAD_binding_1"/>
    <property type="match status" value="1"/>
</dbReference>
<dbReference type="Gene3D" id="3.40.50.80">
    <property type="entry name" value="Nucleotide-binding domain of ferredoxin-NADP reductase (FNR) module"/>
    <property type="match status" value="1"/>
</dbReference>